<dbReference type="Proteomes" id="UP001230496">
    <property type="component" value="Chromosome"/>
</dbReference>
<feature type="domain" description="Acyltransferase 3" evidence="2">
    <location>
        <begin position="13"/>
        <end position="355"/>
    </location>
</feature>
<feature type="transmembrane region" description="Helical" evidence="1">
    <location>
        <begin position="136"/>
        <end position="158"/>
    </location>
</feature>
<feature type="transmembrane region" description="Helical" evidence="1">
    <location>
        <begin position="339"/>
        <end position="359"/>
    </location>
</feature>
<keyword evidence="3" id="KW-0012">Acyltransferase</keyword>
<feature type="transmembrane region" description="Helical" evidence="1">
    <location>
        <begin position="243"/>
        <end position="260"/>
    </location>
</feature>
<dbReference type="EMBL" id="CP129971">
    <property type="protein sequence ID" value="WMN13024.1"/>
    <property type="molecule type" value="Genomic_DNA"/>
</dbReference>
<dbReference type="EC" id="2.3.-.-" evidence="3"/>
<evidence type="ECO:0000259" key="2">
    <source>
        <dbReference type="Pfam" id="PF01757"/>
    </source>
</evidence>
<keyword evidence="3" id="KW-0808">Transferase</keyword>
<dbReference type="PANTHER" id="PTHR23028:SF53">
    <property type="entry name" value="ACYL_TRANSF_3 DOMAIN-CONTAINING PROTEIN"/>
    <property type="match status" value="1"/>
</dbReference>
<evidence type="ECO:0000313" key="4">
    <source>
        <dbReference type="Proteomes" id="UP001230496"/>
    </source>
</evidence>
<feature type="transmembrane region" description="Helical" evidence="1">
    <location>
        <begin position="165"/>
        <end position="182"/>
    </location>
</feature>
<keyword evidence="1" id="KW-1133">Transmembrane helix</keyword>
<dbReference type="RefSeq" id="WP_308351474.1">
    <property type="nucleotide sequence ID" value="NZ_CP129971.1"/>
</dbReference>
<feature type="transmembrane region" description="Helical" evidence="1">
    <location>
        <begin position="44"/>
        <end position="64"/>
    </location>
</feature>
<dbReference type="Pfam" id="PF01757">
    <property type="entry name" value="Acyl_transf_3"/>
    <property type="match status" value="1"/>
</dbReference>
<feature type="transmembrane region" description="Helical" evidence="1">
    <location>
        <begin position="84"/>
        <end position="101"/>
    </location>
</feature>
<dbReference type="GO" id="GO:0016020">
    <property type="term" value="C:membrane"/>
    <property type="evidence" value="ECO:0007669"/>
    <property type="project" value="TreeGrafter"/>
</dbReference>
<dbReference type="InterPro" id="IPR002656">
    <property type="entry name" value="Acyl_transf_3_dom"/>
</dbReference>
<name>A0AA51ND08_9BACT</name>
<feature type="transmembrane region" description="Helical" evidence="1">
    <location>
        <begin position="302"/>
        <end position="324"/>
    </location>
</feature>
<dbReference type="GO" id="GO:0016747">
    <property type="term" value="F:acyltransferase activity, transferring groups other than amino-acyl groups"/>
    <property type="evidence" value="ECO:0007669"/>
    <property type="project" value="InterPro"/>
</dbReference>
<reference evidence="3 4" key="1">
    <citation type="submission" date="2023-08" db="EMBL/GenBank/DDBJ databases">
        <title>Comparative genomics and taxonomic characterization of three novel marine species of genus Marivirga.</title>
        <authorList>
            <person name="Muhammad N."/>
            <person name="Kim S.-G."/>
        </authorList>
    </citation>
    <scope>NUCLEOTIDE SEQUENCE [LARGE SCALE GENOMIC DNA]</scope>
    <source>
        <strain evidence="3 4">BDSF4-3</strain>
    </source>
</reference>
<keyword evidence="1" id="KW-0472">Membrane</keyword>
<dbReference type="AlphaFoldDB" id="A0AA51ND08"/>
<accession>A0AA51ND08</accession>
<dbReference type="InterPro" id="IPR050879">
    <property type="entry name" value="Acyltransferase_3"/>
</dbReference>
<evidence type="ECO:0000256" key="1">
    <source>
        <dbReference type="SAM" id="Phobius"/>
    </source>
</evidence>
<feature type="transmembrane region" description="Helical" evidence="1">
    <location>
        <begin position="213"/>
        <end position="231"/>
    </location>
</feature>
<feature type="transmembrane region" description="Helical" evidence="1">
    <location>
        <begin position="272"/>
        <end position="295"/>
    </location>
</feature>
<protein>
    <submittedName>
        <fullName evidence="3">Acyltransferase</fullName>
        <ecNumber evidence="3">2.3.-.-</ecNumber>
    </submittedName>
</protein>
<sequence>MKKIFDSNNARLHGLDHLRAIAIIIVMIFHYYPAPEWLEPIKNIGWSGVDLFFVLSGFLIGSQLLKEYKKNNDISFRNFYIKRFFRIIPAYLAVLLLYYLLPDMREGSGMAPLWKYLTFTQNIGLEVENSSSFSHAWSLCIEEQFYLLLPIVILSLFAMRLQARAGYLIIGLVFLGLLLRVYNWNEYVQPLIDINKGREMARSFFEKIYYPSYSRMDGLLVGISIAAIFTFKPKTKQFLRNKGNYFLVLGIILFLLSFQINENLISFNNAVYGFPLISIAYGFIVIAALSPACILYKIKSKITFLIATLSYSIYLTHKLIFHIIRNVIINRELDLNPNLTFGICIVAAIIVGLFLHITIERSSLKLRERILEGNRKRNKKLSYNTTYE</sequence>
<proteinExistence type="predicted"/>
<evidence type="ECO:0000313" key="3">
    <source>
        <dbReference type="EMBL" id="WMN13024.1"/>
    </source>
</evidence>
<keyword evidence="4" id="KW-1185">Reference proteome</keyword>
<gene>
    <name evidence="3" type="ORF">QYS49_35365</name>
</gene>
<organism evidence="3 4">
    <name type="scientific">Marivirga salinarum</name>
    <dbReference type="NCBI Taxonomy" id="3059078"/>
    <lineage>
        <taxon>Bacteria</taxon>
        <taxon>Pseudomonadati</taxon>
        <taxon>Bacteroidota</taxon>
        <taxon>Cytophagia</taxon>
        <taxon>Cytophagales</taxon>
        <taxon>Marivirgaceae</taxon>
        <taxon>Marivirga</taxon>
    </lineage>
</organism>
<keyword evidence="1" id="KW-0812">Transmembrane</keyword>
<dbReference type="KEGG" id="msaa:QYS49_35365"/>
<dbReference type="GO" id="GO:0009103">
    <property type="term" value="P:lipopolysaccharide biosynthetic process"/>
    <property type="evidence" value="ECO:0007669"/>
    <property type="project" value="TreeGrafter"/>
</dbReference>
<feature type="transmembrane region" description="Helical" evidence="1">
    <location>
        <begin position="12"/>
        <end position="32"/>
    </location>
</feature>
<dbReference type="PANTHER" id="PTHR23028">
    <property type="entry name" value="ACETYLTRANSFERASE"/>
    <property type="match status" value="1"/>
</dbReference>